<protein>
    <recommendedName>
        <fullName evidence="4">DUF4175 domain-containing protein</fullName>
    </recommendedName>
</protein>
<comment type="caution">
    <text evidence="2">The sequence shown here is derived from an EMBL/GenBank/DDBJ whole genome shotgun (WGS) entry which is preliminary data.</text>
</comment>
<feature type="transmembrane region" description="Helical" evidence="1">
    <location>
        <begin position="93"/>
        <end position="112"/>
    </location>
</feature>
<gene>
    <name evidence="2" type="ORF">QTP81_16940</name>
</gene>
<sequence>MNKNLMRFLKFVFIAAPFVAVYFFSLIVFFLALTDAEDVGFGRIAISVLVAMSSVLIVTWACGFWGRWWFPVLFASLPIIVLIDFLISATVGAPPLVMTVLSFFVLSTIGLFKRAGTIQTDQAQPHNSK</sequence>
<feature type="transmembrane region" description="Helical" evidence="1">
    <location>
        <begin position="68"/>
        <end position="87"/>
    </location>
</feature>
<accession>A0ABT7T1H1</accession>
<keyword evidence="1" id="KW-0812">Transmembrane</keyword>
<evidence type="ECO:0000256" key="1">
    <source>
        <dbReference type="SAM" id="Phobius"/>
    </source>
</evidence>
<keyword evidence="3" id="KW-1185">Reference proteome</keyword>
<organism evidence="2 3">
    <name type="scientific">Alteromonas arenosi</name>
    <dbReference type="NCBI Taxonomy" id="3055817"/>
    <lineage>
        <taxon>Bacteria</taxon>
        <taxon>Pseudomonadati</taxon>
        <taxon>Pseudomonadota</taxon>
        <taxon>Gammaproteobacteria</taxon>
        <taxon>Alteromonadales</taxon>
        <taxon>Alteromonadaceae</taxon>
        <taxon>Alteromonas/Salinimonas group</taxon>
        <taxon>Alteromonas</taxon>
    </lineage>
</organism>
<evidence type="ECO:0000313" key="2">
    <source>
        <dbReference type="EMBL" id="MDM7862296.1"/>
    </source>
</evidence>
<feature type="transmembrane region" description="Helical" evidence="1">
    <location>
        <begin position="12"/>
        <end position="34"/>
    </location>
</feature>
<reference evidence="2 3" key="1">
    <citation type="submission" date="2023-06" db="EMBL/GenBank/DDBJ databases">
        <title>Alteromonas sp. ASW11-36 isolated from intertidal sand.</title>
        <authorList>
            <person name="Li Y."/>
        </authorList>
    </citation>
    <scope>NUCLEOTIDE SEQUENCE [LARGE SCALE GENOMIC DNA]</scope>
    <source>
        <strain evidence="2 3">ASW11-36</strain>
    </source>
</reference>
<keyword evidence="1" id="KW-1133">Transmembrane helix</keyword>
<feature type="transmembrane region" description="Helical" evidence="1">
    <location>
        <begin position="40"/>
        <end position="61"/>
    </location>
</feature>
<dbReference type="Proteomes" id="UP001234343">
    <property type="component" value="Unassembled WGS sequence"/>
</dbReference>
<name>A0ABT7T1H1_9ALTE</name>
<proteinExistence type="predicted"/>
<keyword evidence="1" id="KW-0472">Membrane</keyword>
<dbReference type="EMBL" id="JAUCBP010000013">
    <property type="protein sequence ID" value="MDM7862296.1"/>
    <property type="molecule type" value="Genomic_DNA"/>
</dbReference>
<evidence type="ECO:0008006" key="4">
    <source>
        <dbReference type="Google" id="ProtNLM"/>
    </source>
</evidence>
<dbReference type="RefSeq" id="WP_289367202.1">
    <property type="nucleotide sequence ID" value="NZ_JAUCBP010000013.1"/>
</dbReference>
<evidence type="ECO:0000313" key="3">
    <source>
        <dbReference type="Proteomes" id="UP001234343"/>
    </source>
</evidence>